<dbReference type="OrthoDB" id="1939300at2759"/>
<dbReference type="Proteomes" id="UP000235220">
    <property type="component" value="Chromosome 6"/>
</dbReference>
<evidence type="ECO:0000259" key="1">
    <source>
        <dbReference type="Pfam" id="PF14111"/>
    </source>
</evidence>
<accession>A0A6P9EGT0</accession>
<dbReference type="InParanoid" id="A0A6P9EGT0"/>
<name>A0A6P9EGT0_JUGRE</name>
<dbReference type="GeneID" id="118348614"/>
<proteinExistence type="predicted"/>
<dbReference type="InterPro" id="IPR040256">
    <property type="entry name" value="At4g02000-like"/>
</dbReference>
<dbReference type="AlphaFoldDB" id="A0A6P9EGT0"/>
<gene>
    <name evidence="3" type="primary">LOC118348614</name>
</gene>
<protein>
    <submittedName>
        <fullName evidence="3">Uncharacterized protein LOC118348614</fullName>
    </submittedName>
</protein>
<evidence type="ECO:0000313" key="2">
    <source>
        <dbReference type="Proteomes" id="UP000235220"/>
    </source>
</evidence>
<keyword evidence="2" id="KW-1185">Reference proteome</keyword>
<sequence>MAAKDSGRRSFADLVSMVPQPLPELLVPLRGPKYVDGEMCFQLTKEEIARSAEPFRFSIVLKFIRQRPSLDVIRSFIHLCWGLSCMPMVTAMRRSRNVFIRMTNEQDFVKAISRESCEVNGNQYRVFHWNPEFNEDEEPSLVPVWIVLPGLPPNFYHESFLKIFTAPIGKFIRRDNTTKCATRTDGARLCLEMDASKEPISYFWIGMPGSGRKQEIIYETLPAFCTHCKIQGHNARTCKLHNRRDGEKIWIRKNVKDSEEKKTEIQAENMLSWIKARE</sequence>
<organism evidence="2 3">
    <name type="scientific">Juglans regia</name>
    <name type="common">English walnut</name>
    <dbReference type="NCBI Taxonomy" id="51240"/>
    <lineage>
        <taxon>Eukaryota</taxon>
        <taxon>Viridiplantae</taxon>
        <taxon>Streptophyta</taxon>
        <taxon>Embryophyta</taxon>
        <taxon>Tracheophyta</taxon>
        <taxon>Spermatophyta</taxon>
        <taxon>Magnoliopsida</taxon>
        <taxon>eudicotyledons</taxon>
        <taxon>Gunneridae</taxon>
        <taxon>Pentapetalae</taxon>
        <taxon>rosids</taxon>
        <taxon>fabids</taxon>
        <taxon>Fagales</taxon>
        <taxon>Juglandaceae</taxon>
        <taxon>Juglans</taxon>
    </lineage>
</organism>
<reference evidence="3" key="1">
    <citation type="submission" date="2025-08" db="UniProtKB">
        <authorList>
            <consortium name="RefSeq"/>
        </authorList>
    </citation>
    <scope>IDENTIFICATION</scope>
    <source>
        <tissue evidence="3">Leaves</tissue>
    </source>
</reference>
<dbReference type="InterPro" id="IPR025558">
    <property type="entry name" value="DUF4283"/>
</dbReference>
<dbReference type="Pfam" id="PF14111">
    <property type="entry name" value="DUF4283"/>
    <property type="match status" value="1"/>
</dbReference>
<feature type="domain" description="DUF4283" evidence="1">
    <location>
        <begin position="53"/>
        <end position="134"/>
    </location>
</feature>
<evidence type="ECO:0000313" key="3">
    <source>
        <dbReference type="RefSeq" id="XP_035546556.1"/>
    </source>
</evidence>
<dbReference type="PANTHER" id="PTHR31286:SF99">
    <property type="entry name" value="DUF4283 DOMAIN-CONTAINING PROTEIN"/>
    <property type="match status" value="1"/>
</dbReference>
<dbReference type="KEGG" id="jre:118348614"/>
<dbReference type="PANTHER" id="PTHR31286">
    <property type="entry name" value="GLYCINE-RICH CELL WALL STRUCTURAL PROTEIN 1.8-LIKE"/>
    <property type="match status" value="1"/>
</dbReference>
<dbReference type="RefSeq" id="XP_035546556.1">
    <property type="nucleotide sequence ID" value="XM_035690663.1"/>
</dbReference>